<keyword evidence="2 5" id="KW-0436">Ligase</keyword>
<gene>
    <name evidence="5" type="ORF">CLV47_10146</name>
</gene>
<evidence type="ECO:0000256" key="2">
    <source>
        <dbReference type="ARBA" id="ARBA00022598"/>
    </source>
</evidence>
<dbReference type="EMBL" id="PVUE01000001">
    <property type="protein sequence ID" value="PRZ43922.1"/>
    <property type="molecule type" value="Genomic_DNA"/>
</dbReference>
<evidence type="ECO:0000256" key="1">
    <source>
        <dbReference type="ARBA" id="ARBA00006432"/>
    </source>
</evidence>
<evidence type="ECO:0000313" key="5">
    <source>
        <dbReference type="EMBL" id="PRZ43922.1"/>
    </source>
</evidence>
<dbReference type="Pfam" id="PF13193">
    <property type="entry name" value="AMP-binding_C"/>
    <property type="match status" value="1"/>
</dbReference>
<dbReference type="InterPro" id="IPR042099">
    <property type="entry name" value="ANL_N_sf"/>
</dbReference>
<dbReference type="PANTHER" id="PTHR43767">
    <property type="entry name" value="LONG-CHAIN-FATTY-ACID--COA LIGASE"/>
    <property type="match status" value="1"/>
</dbReference>
<dbReference type="Gene3D" id="3.40.50.12780">
    <property type="entry name" value="N-terminal domain of ligase-like"/>
    <property type="match status" value="1"/>
</dbReference>
<dbReference type="RefSeq" id="WP_106346992.1">
    <property type="nucleotide sequence ID" value="NZ_PVUE01000001.1"/>
</dbReference>
<dbReference type="Pfam" id="PF00501">
    <property type="entry name" value="AMP-binding"/>
    <property type="match status" value="1"/>
</dbReference>
<dbReference type="SUPFAM" id="SSF56801">
    <property type="entry name" value="Acetyl-CoA synthetase-like"/>
    <property type="match status" value="1"/>
</dbReference>
<dbReference type="InterPro" id="IPR050237">
    <property type="entry name" value="ATP-dep_AMP-bd_enzyme"/>
</dbReference>
<dbReference type="Proteomes" id="UP000237752">
    <property type="component" value="Unassembled WGS sequence"/>
</dbReference>
<dbReference type="FunFam" id="3.30.300.30:FF:000008">
    <property type="entry name" value="2,3-dihydroxybenzoate-AMP ligase"/>
    <property type="match status" value="1"/>
</dbReference>
<dbReference type="PANTHER" id="PTHR43767:SF1">
    <property type="entry name" value="NONRIBOSOMAL PEPTIDE SYNTHASE PES1 (EUROFUNG)-RELATED"/>
    <property type="match status" value="1"/>
</dbReference>
<dbReference type="Gene3D" id="3.30.300.30">
    <property type="match status" value="1"/>
</dbReference>
<dbReference type="NCBIfam" id="NF004837">
    <property type="entry name" value="PRK06187.1"/>
    <property type="match status" value="1"/>
</dbReference>
<comment type="similarity">
    <text evidence="1">Belongs to the ATP-dependent AMP-binding enzyme family.</text>
</comment>
<dbReference type="PROSITE" id="PS00455">
    <property type="entry name" value="AMP_BINDING"/>
    <property type="match status" value="1"/>
</dbReference>
<name>A0A2T1A5N6_9ACTN</name>
<dbReference type="InterPro" id="IPR020845">
    <property type="entry name" value="AMP-binding_CS"/>
</dbReference>
<organism evidence="5 6">
    <name type="scientific">Antricoccus suffuscus</name>
    <dbReference type="NCBI Taxonomy" id="1629062"/>
    <lineage>
        <taxon>Bacteria</taxon>
        <taxon>Bacillati</taxon>
        <taxon>Actinomycetota</taxon>
        <taxon>Actinomycetes</taxon>
        <taxon>Geodermatophilales</taxon>
        <taxon>Antricoccaceae</taxon>
        <taxon>Antricoccus</taxon>
    </lineage>
</organism>
<dbReference type="GO" id="GO:0016878">
    <property type="term" value="F:acid-thiol ligase activity"/>
    <property type="evidence" value="ECO:0007669"/>
    <property type="project" value="UniProtKB-ARBA"/>
</dbReference>
<evidence type="ECO:0000313" key="6">
    <source>
        <dbReference type="Proteomes" id="UP000237752"/>
    </source>
</evidence>
<evidence type="ECO:0000259" key="4">
    <source>
        <dbReference type="Pfam" id="PF13193"/>
    </source>
</evidence>
<keyword evidence="6" id="KW-1185">Reference proteome</keyword>
<reference evidence="5 6" key="1">
    <citation type="submission" date="2018-03" db="EMBL/GenBank/DDBJ databases">
        <title>Genomic Encyclopedia of Archaeal and Bacterial Type Strains, Phase II (KMG-II): from individual species to whole genera.</title>
        <authorList>
            <person name="Goeker M."/>
        </authorList>
    </citation>
    <scope>NUCLEOTIDE SEQUENCE [LARGE SCALE GENOMIC DNA]</scope>
    <source>
        <strain evidence="5 6">DSM 100065</strain>
    </source>
</reference>
<sequence length="521" mass="55803">MHLTAGLHRSIQRDPDGIAIVDGAREITFTELAERVARLASGLAGLGASPGDRIGMLATNSPRYLEYVLACLWGGYVFAPVNSRWSREEMTYQINDAGIGLLIVGESGTARARELRETAGDLRSLVFCGSDPAPDGFVDYEQLISGSAPVEDCRLGGKALAAILYTGGTTGTPKGVMISPEQLLVSGLGTLVTAGMANMPERFLHVSPLYHLAALASALQQVQLGSTHVVLGDFDVPTLVEAIQKHRITATTLVPTMIQRLVAYVEETGVDISTLVRLGYGASPISQTTLRDVQRLLPGIQLCQRYGMTELGPVATVLTPEDHLDRDHPERLKSAGRAAAHAEVRVVDTVDKELPVGEIGEIVVRGGNLMLGYWNKPAETAEALRGGWMHTGDVGYFDRSGYLYVVDRLKDMIVSGGENVYSAEVEKVLALHPAVASCAVIGVPDDDWGERVHAVVVLRPGAQVTAGELREHCGAHIARYKAPRTVFFTDALPVSAVGKILKRELRASHETDAADSTKGTS</sequence>
<dbReference type="InterPro" id="IPR045851">
    <property type="entry name" value="AMP-bd_C_sf"/>
</dbReference>
<proteinExistence type="inferred from homology"/>
<accession>A0A2T1A5N6</accession>
<comment type="caution">
    <text evidence="5">The sequence shown here is derived from an EMBL/GenBank/DDBJ whole genome shotgun (WGS) entry which is preliminary data.</text>
</comment>
<feature type="domain" description="AMP-binding enzyme C-terminal" evidence="4">
    <location>
        <begin position="424"/>
        <end position="499"/>
    </location>
</feature>
<feature type="domain" description="AMP-dependent synthetase/ligase" evidence="3">
    <location>
        <begin position="8"/>
        <end position="374"/>
    </location>
</feature>
<dbReference type="AlphaFoldDB" id="A0A2T1A5N6"/>
<dbReference type="InterPro" id="IPR000873">
    <property type="entry name" value="AMP-dep_synth/lig_dom"/>
</dbReference>
<dbReference type="OrthoDB" id="9803968at2"/>
<evidence type="ECO:0000259" key="3">
    <source>
        <dbReference type="Pfam" id="PF00501"/>
    </source>
</evidence>
<dbReference type="InterPro" id="IPR025110">
    <property type="entry name" value="AMP-bd_C"/>
</dbReference>
<protein>
    <submittedName>
        <fullName evidence="5">Acyl-CoA synthetase (AMP-forming)/AMP-acid ligase II</fullName>
    </submittedName>
</protein>